<organism evidence="9 10">
    <name type="scientific">Nocardioides currus</name>
    <dbReference type="NCBI Taxonomy" id="2133958"/>
    <lineage>
        <taxon>Bacteria</taxon>
        <taxon>Bacillati</taxon>
        <taxon>Actinomycetota</taxon>
        <taxon>Actinomycetes</taxon>
        <taxon>Propionibacteriales</taxon>
        <taxon>Nocardioidaceae</taxon>
        <taxon>Nocardioides</taxon>
    </lineage>
</organism>
<keyword evidence="3" id="KW-0813">Transport</keyword>
<evidence type="ECO:0000256" key="6">
    <source>
        <dbReference type="ARBA" id="ARBA00023251"/>
    </source>
</evidence>
<dbReference type="PROSITE" id="PS50893">
    <property type="entry name" value="ABC_TRANSPORTER_2"/>
    <property type="match status" value="1"/>
</dbReference>
<dbReference type="GO" id="GO:0005886">
    <property type="term" value="C:plasma membrane"/>
    <property type="evidence" value="ECO:0007669"/>
    <property type="project" value="UniProtKB-SubCell"/>
</dbReference>
<keyword evidence="5 9" id="KW-0067">ATP-binding</keyword>
<dbReference type="RefSeq" id="WP_108344126.1">
    <property type="nucleotide sequence ID" value="NZ_PYXZ01000003.1"/>
</dbReference>
<dbReference type="Proteomes" id="UP000244867">
    <property type="component" value="Unassembled WGS sequence"/>
</dbReference>
<evidence type="ECO:0000313" key="9">
    <source>
        <dbReference type="EMBL" id="PUA81184.1"/>
    </source>
</evidence>
<dbReference type="Pfam" id="PF00005">
    <property type="entry name" value="ABC_tran"/>
    <property type="match status" value="1"/>
</dbReference>
<dbReference type="OrthoDB" id="5193808at2"/>
<dbReference type="SUPFAM" id="SSF52540">
    <property type="entry name" value="P-loop containing nucleoside triphosphate hydrolases"/>
    <property type="match status" value="1"/>
</dbReference>
<dbReference type="GO" id="GO:0005524">
    <property type="term" value="F:ATP binding"/>
    <property type="evidence" value="ECO:0007669"/>
    <property type="project" value="UniProtKB-KW"/>
</dbReference>
<dbReference type="GO" id="GO:0046677">
    <property type="term" value="P:response to antibiotic"/>
    <property type="evidence" value="ECO:0007669"/>
    <property type="project" value="UniProtKB-KW"/>
</dbReference>
<evidence type="ECO:0000256" key="5">
    <source>
        <dbReference type="ARBA" id="ARBA00022840"/>
    </source>
</evidence>
<keyword evidence="10" id="KW-1185">Reference proteome</keyword>
<feature type="compositionally biased region" description="Basic and acidic residues" evidence="7">
    <location>
        <begin position="309"/>
        <end position="328"/>
    </location>
</feature>
<dbReference type="GO" id="GO:0016887">
    <property type="term" value="F:ATP hydrolysis activity"/>
    <property type="evidence" value="ECO:0007669"/>
    <property type="project" value="InterPro"/>
</dbReference>
<feature type="domain" description="ABC transporter" evidence="8">
    <location>
        <begin position="10"/>
        <end position="239"/>
    </location>
</feature>
<gene>
    <name evidence="9" type="ORF">C7S10_09085</name>
</gene>
<dbReference type="CDD" id="cd03230">
    <property type="entry name" value="ABC_DR_subfamily_A"/>
    <property type="match status" value="1"/>
</dbReference>
<dbReference type="PANTHER" id="PTHR42711">
    <property type="entry name" value="ABC TRANSPORTER ATP-BINDING PROTEIN"/>
    <property type="match status" value="1"/>
</dbReference>
<dbReference type="InterPro" id="IPR003593">
    <property type="entry name" value="AAA+_ATPase"/>
</dbReference>
<dbReference type="Gene3D" id="3.40.50.300">
    <property type="entry name" value="P-loop containing nucleotide triphosphate hydrolases"/>
    <property type="match status" value="1"/>
</dbReference>
<reference evidence="9 10" key="1">
    <citation type="submission" date="2018-03" db="EMBL/GenBank/DDBJ databases">
        <authorList>
            <person name="Keele B.F."/>
        </authorList>
    </citation>
    <scope>NUCLEOTIDE SEQUENCE [LARGE SCALE GENOMIC DNA]</scope>
    <source>
        <strain evidence="9 10">IB-3</strain>
    </source>
</reference>
<dbReference type="AlphaFoldDB" id="A0A2R7YY10"/>
<dbReference type="SMART" id="SM00382">
    <property type="entry name" value="AAA"/>
    <property type="match status" value="1"/>
</dbReference>
<evidence type="ECO:0000256" key="4">
    <source>
        <dbReference type="ARBA" id="ARBA00022741"/>
    </source>
</evidence>
<proteinExistence type="inferred from homology"/>
<dbReference type="EMBL" id="PYXZ01000003">
    <property type="protein sequence ID" value="PUA81184.1"/>
    <property type="molecule type" value="Genomic_DNA"/>
</dbReference>
<dbReference type="InterPro" id="IPR017871">
    <property type="entry name" value="ABC_transporter-like_CS"/>
</dbReference>
<sequence>MTNEDSSIAISCRGVERTYGAGRDAFTAVRGVDLDVPAGSITALLGTNGAGKTSTVELIEGLAPAAAGEIRVLGLDPWRDREAVRRRTGVLLQASGFSGDLTVRETMRMQASLTSTARPIDAALDDLALLDKAETRVGQLSGGEQRRLDIACALLGDPAVLFLDEPSNGLDVESRRRVWDLVAALRDRGAAILLTTHYLDEAQRLADRIELMHAGRIERSGSPADIVADLPSTISFATSSLRSAPPLPDLGQLRVVEHRGTATIETHELQGSLGALLAWASSHDVHLDELRAETASLERAFLALTSKDSSSKDRGSSEHPDQTKEHAA</sequence>
<evidence type="ECO:0000259" key="8">
    <source>
        <dbReference type="PROSITE" id="PS50893"/>
    </source>
</evidence>
<dbReference type="PANTHER" id="PTHR42711:SF5">
    <property type="entry name" value="ABC TRANSPORTER ATP-BINDING PROTEIN NATA"/>
    <property type="match status" value="1"/>
</dbReference>
<name>A0A2R7YY10_9ACTN</name>
<accession>A0A2R7YY10</accession>
<comment type="subcellular location">
    <subcellularLocation>
        <location evidence="1">Cell membrane</location>
        <topology evidence="1">Peripheral membrane protein</topology>
    </subcellularLocation>
</comment>
<evidence type="ECO:0000256" key="2">
    <source>
        <dbReference type="ARBA" id="ARBA00005417"/>
    </source>
</evidence>
<evidence type="ECO:0000256" key="7">
    <source>
        <dbReference type="SAM" id="MobiDB-lite"/>
    </source>
</evidence>
<evidence type="ECO:0000256" key="3">
    <source>
        <dbReference type="ARBA" id="ARBA00022448"/>
    </source>
</evidence>
<dbReference type="PROSITE" id="PS00211">
    <property type="entry name" value="ABC_TRANSPORTER_1"/>
    <property type="match status" value="1"/>
</dbReference>
<comment type="caution">
    <text evidence="9">The sequence shown here is derived from an EMBL/GenBank/DDBJ whole genome shotgun (WGS) entry which is preliminary data.</text>
</comment>
<dbReference type="InterPro" id="IPR027417">
    <property type="entry name" value="P-loop_NTPase"/>
</dbReference>
<dbReference type="InterPro" id="IPR050763">
    <property type="entry name" value="ABC_transporter_ATP-binding"/>
</dbReference>
<keyword evidence="4" id="KW-0547">Nucleotide-binding</keyword>
<evidence type="ECO:0000256" key="1">
    <source>
        <dbReference type="ARBA" id="ARBA00004202"/>
    </source>
</evidence>
<feature type="region of interest" description="Disordered" evidence="7">
    <location>
        <begin position="306"/>
        <end position="328"/>
    </location>
</feature>
<comment type="similarity">
    <text evidence="2">Belongs to the ABC transporter superfamily.</text>
</comment>
<keyword evidence="6" id="KW-0046">Antibiotic resistance</keyword>
<evidence type="ECO:0000313" key="10">
    <source>
        <dbReference type="Proteomes" id="UP000244867"/>
    </source>
</evidence>
<protein>
    <submittedName>
        <fullName evidence="9">Multidrug ABC transporter ATP-binding protein</fullName>
    </submittedName>
</protein>
<dbReference type="InterPro" id="IPR003439">
    <property type="entry name" value="ABC_transporter-like_ATP-bd"/>
</dbReference>